<dbReference type="InterPro" id="IPR037045">
    <property type="entry name" value="S8pro/Inhibitor_I9_sf"/>
</dbReference>
<dbReference type="OrthoDB" id="687377at2759"/>
<evidence type="ECO:0000313" key="3">
    <source>
        <dbReference type="EMBL" id="TVU01596.1"/>
    </source>
</evidence>
<reference evidence="3 5" key="1">
    <citation type="journal article" date="2019" name="Sci. Rep.">
        <title>A high-quality genome of Eragrostis curvula grass provides insights into Poaceae evolution and supports new strategies to enhance forage quality.</title>
        <authorList>
            <person name="Carballo J."/>
            <person name="Santos B.A.C.M."/>
            <person name="Zappacosta D."/>
            <person name="Garbus I."/>
            <person name="Selva J.P."/>
            <person name="Gallo C.A."/>
            <person name="Diaz A."/>
            <person name="Albertini E."/>
            <person name="Caccamo M."/>
            <person name="Echenique V."/>
        </authorList>
    </citation>
    <scope>NUCLEOTIDE SEQUENCE [LARGE SCALE GENOMIC DNA]</scope>
    <source>
        <strain evidence="5">cv. Victoria</strain>
        <tissue evidence="3">Leaf</tissue>
    </source>
</reference>
<accession>A0A5J9SRI4</accession>
<dbReference type="Gramene" id="TVU01596">
    <property type="protein sequence ID" value="TVU01596"/>
    <property type="gene ID" value="EJB05_52968"/>
</dbReference>
<name>A0A5J9SRI4_9POAL</name>
<dbReference type="PANTHER" id="PTHR48222:SF8">
    <property type="entry name" value="OS01G0730000 PROTEIN"/>
    <property type="match status" value="1"/>
</dbReference>
<evidence type="ECO:0000259" key="2">
    <source>
        <dbReference type="Pfam" id="PF05922"/>
    </source>
</evidence>
<feature type="chain" id="PRO_5044097401" description="Inhibitor I9 domain-containing protein" evidence="1">
    <location>
        <begin position="22"/>
        <end position="112"/>
    </location>
</feature>
<sequence>MANASIVLLPLLLMFSPVAMSAALAPAGAEEGSKDVYVVFISRGDYTDSVDYDLRLLASVVGSAEEAKEALVYHYSGIGFAARLESKHADQLSKKEGIAVLKDKMYHVEENV</sequence>
<evidence type="ECO:0000313" key="4">
    <source>
        <dbReference type="EMBL" id="TVU35228.1"/>
    </source>
</evidence>
<proteinExistence type="predicted"/>
<dbReference type="Proteomes" id="UP000324897">
    <property type="component" value="Unassembled WGS sequence"/>
</dbReference>
<keyword evidence="5" id="KW-1185">Reference proteome</keyword>
<dbReference type="Gramene" id="TVU35228">
    <property type="protein sequence ID" value="TVU35228"/>
    <property type="gene ID" value="EJB05_17106"/>
</dbReference>
<protein>
    <recommendedName>
        <fullName evidence="2">Inhibitor I9 domain-containing protein</fullName>
    </recommendedName>
</protein>
<gene>
    <name evidence="4" type="ORF">EJB05_17106</name>
    <name evidence="3" type="ORF">EJB05_52968</name>
</gene>
<dbReference type="PANTHER" id="PTHR48222">
    <property type="entry name" value="PROTEINASE INHIBITOR, PROPEPTIDE"/>
    <property type="match status" value="1"/>
</dbReference>
<evidence type="ECO:0000313" key="5">
    <source>
        <dbReference type="Proteomes" id="UP000324897"/>
    </source>
</evidence>
<dbReference type="Gene3D" id="3.30.70.80">
    <property type="entry name" value="Peptidase S8 propeptide/proteinase inhibitor I9"/>
    <property type="match status" value="1"/>
</dbReference>
<feature type="domain" description="Inhibitor I9" evidence="2">
    <location>
        <begin position="55"/>
        <end position="108"/>
    </location>
</feature>
<comment type="caution">
    <text evidence="3">The sequence shown here is derived from an EMBL/GenBank/DDBJ whole genome shotgun (WGS) entry which is preliminary data.</text>
</comment>
<dbReference type="InterPro" id="IPR010259">
    <property type="entry name" value="S8pro/Inhibitor_I9"/>
</dbReference>
<keyword evidence="1" id="KW-0732">Signal</keyword>
<organism evidence="3 5">
    <name type="scientific">Eragrostis curvula</name>
    <name type="common">weeping love grass</name>
    <dbReference type="NCBI Taxonomy" id="38414"/>
    <lineage>
        <taxon>Eukaryota</taxon>
        <taxon>Viridiplantae</taxon>
        <taxon>Streptophyta</taxon>
        <taxon>Embryophyta</taxon>
        <taxon>Tracheophyta</taxon>
        <taxon>Spermatophyta</taxon>
        <taxon>Magnoliopsida</taxon>
        <taxon>Liliopsida</taxon>
        <taxon>Poales</taxon>
        <taxon>Poaceae</taxon>
        <taxon>PACMAD clade</taxon>
        <taxon>Chloridoideae</taxon>
        <taxon>Eragrostideae</taxon>
        <taxon>Eragrostidinae</taxon>
        <taxon>Eragrostis</taxon>
    </lineage>
</organism>
<dbReference type="EMBL" id="RWGY01000416">
    <property type="protein sequence ID" value="TVU01596.1"/>
    <property type="molecule type" value="Genomic_DNA"/>
</dbReference>
<evidence type="ECO:0000256" key="1">
    <source>
        <dbReference type="SAM" id="SignalP"/>
    </source>
</evidence>
<dbReference type="EMBL" id="RWGY01000009">
    <property type="protein sequence ID" value="TVU35228.1"/>
    <property type="molecule type" value="Genomic_DNA"/>
</dbReference>
<feature type="signal peptide" evidence="1">
    <location>
        <begin position="1"/>
        <end position="21"/>
    </location>
</feature>
<dbReference type="AlphaFoldDB" id="A0A5J9SRI4"/>
<dbReference type="Pfam" id="PF05922">
    <property type="entry name" value="Inhibitor_I9"/>
    <property type="match status" value="1"/>
</dbReference>